<dbReference type="InterPro" id="IPR000719">
    <property type="entry name" value="Prot_kinase_dom"/>
</dbReference>
<dbReference type="PROSITE" id="PS00108">
    <property type="entry name" value="PROTEIN_KINASE_ST"/>
    <property type="match status" value="1"/>
</dbReference>
<keyword evidence="2" id="KW-0158">Chromosome</keyword>
<feature type="region of interest" description="Disordered" evidence="8">
    <location>
        <begin position="267"/>
        <end position="302"/>
    </location>
</feature>
<evidence type="ECO:0000256" key="2">
    <source>
        <dbReference type="ARBA" id="ARBA00022454"/>
    </source>
</evidence>
<keyword evidence="4" id="KW-0995">Kinetochore</keyword>
<dbReference type="InterPro" id="IPR008271">
    <property type="entry name" value="Ser/Thr_kinase_AS"/>
</dbReference>
<evidence type="ECO:0000256" key="5">
    <source>
        <dbReference type="ARBA" id="ARBA00022840"/>
    </source>
</evidence>
<comment type="subcellular location">
    <subcellularLocation>
        <location evidence="1">Chromosome</location>
        <location evidence="1">Centromere</location>
        <location evidence="1">Kinetochore</location>
    </subcellularLocation>
</comment>
<evidence type="ECO:0000256" key="6">
    <source>
        <dbReference type="ARBA" id="ARBA00023328"/>
    </source>
</evidence>
<keyword evidence="12" id="KW-1185">Reference proteome</keyword>
<feature type="region of interest" description="Disordered" evidence="8">
    <location>
        <begin position="205"/>
        <end position="233"/>
    </location>
</feature>
<name>A0ABN8RWZ2_9CNID</name>
<evidence type="ECO:0000313" key="12">
    <source>
        <dbReference type="Proteomes" id="UP001159405"/>
    </source>
</evidence>
<feature type="domain" description="BUB1 N-terminal" evidence="10">
    <location>
        <begin position="53"/>
        <end position="212"/>
    </location>
</feature>
<gene>
    <name evidence="11" type="ORF">PLOB_00027110</name>
</gene>
<dbReference type="InterPro" id="IPR013212">
    <property type="entry name" value="Mad3/Bub1_I"/>
</dbReference>
<evidence type="ECO:0000256" key="8">
    <source>
        <dbReference type="SAM" id="MobiDB-lite"/>
    </source>
</evidence>
<feature type="domain" description="Protein kinase" evidence="9">
    <location>
        <begin position="1024"/>
        <end position="1311"/>
    </location>
</feature>
<dbReference type="PROSITE" id="PS00107">
    <property type="entry name" value="PROTEIN_KINASE_ATP"/>
    <property type="match status" value="1"/>
</dbReference>
<dbReference type="InterPro" id="IPR011009">
    <property type="entry name" value="Kinase-like_dom_sf"/>
</dbReference>
<dbReference type="SMART" id="SM00777">
    <property type="entry name" value="Mad3_BUB1_I"/>
    <property type="match status" value="1"/>
</dbReference>
<feature type="compositionally biased region" description="Polar residues" evidence="8">
    <location>
        <begin position="639"/>
        <end position="668"/>
    </location>
</feature>
<proteinExistence type="predicted"/>
<evidence type="ECO:0000259" key="10">
    <source>
        <dbReference type="PROSITE" id="PS51489"/>
    </source>
</evidence>
<evidence type="ECO:0000256" key="7">
    <source>
        <dbReference type="PROSITE-ProRule" id="PRU10141"/>
    </source>
</evidence>
<dbReference type="Proteomes" id="UP001159405">
    <property type="component" value="Unassembled WGS sequence"/>
</dbReference>
<dbReference type="Pfam" id="PF00069">
    <property type="entry name" value="Pkinase"/>
    <property type="match status" value="1"/>
</dbReference>
<keyword evidence="5 7" id="KW-0067">ATP-binding</keyword>
<keyword evidence="6" id="KW-0137">Centromere</keyword>
<evidence type="ECO:0000256" key="3">
    <source>
        <dbReference type="ARBA" id="ARBA00022741"/>
    </source>
</evidence>
<feature type="binding site" evidence="7">
    <location>
        <position position="1057"/>
    </location>
    <ligand>
        <name>ATP</name>
        <dbReference type="ChEBI" id="CHEBI:30616"/>
    </ligand>
</feature>
<dbReference type="PROSITE" id="PS51489">
    <property type="entry name" value="BUB1_N"/>
    <property type="match status" value="1"/>
</dbReference>
<dbReference type="Gene3D" id="1.25.40.430">
    <property type="match status" value="1"/>
</dbReference>
<accession>A0ABN8RWZ2</accession>
<dbReference type="SMART" id="SM00220">
    <property type="entry name" value="S_TKc"/>
    <property type="match status" value="1"/>
</dbReference>
<feature type="compositionally biased region" description="Basic and acidic residues" evidence="8">
    <location>
        <begin position="285"/>
        <end position="299"/>
    </location>
</feature>
<feature type="compositionally biased region" description="Low complexity" evidence="8">
    <location>
        <begin position="222"/>
        <end position="231"/>
    </location>
</feature>
<dbReference type="PANTHER" id="PTHR14030:SF4">
    <property type="entry name" value="BUB1 KINASE, ISOFORM A-RELATED"/>
    <property type="match status" value="1"/>
</dbReference>
<evidence type="ECO:0000256" key="1">
    <source>
        <dbReference type="ARBA" id="ARBA00004629"/>
    </source>
</evidence>
<protein>
    <submittedName>
        <fullName evidence="11">Uncharacterized protein</fullName>
    </submittedName>
</protein>
<evidence type="ECO:0000256" key="4">
    <source>
        <dbReference type="ARBA" id="ARBA00022838"/>
    </source>
</evidence>
<dbReference type="Gene3D" id="6.10.130.20">
    <property type="match status" value="1"/>
</dbReference>
<dbReference type="Pfam" id="PF08311">
    <property type="entry name" value="Mad3_BUB1_I"/>
    <property type="match status" value="1"/>
</dbReference>
<feature type="region of interest" description="Disordered" evidence="8">
    <location>
        <begin position="583"/>
        <end position="668"/>
    </location>
</feature>
<dbReference type="Gene3D" id="1.10.510.10">
    <property type="entry name" value="Transferase(Phosphotransferase) domain 1"/>
    <property type="match status" value="1"/>
</dbReference>
<feature type="compositionally biased region" description="Polar residues" evidence="8">
    <location>
        <begin position="867"/>
        <end position="878"/>
    </location>
</feature>
<organism evidence="11 12">
    <name type="scientific">Porites lobata</name>
    <dbReference type="NCBI Taxonomy" id="104759"/>
    <lineage>
        <taxon>Eukaryota</taxon>
        <taxon>Metazoa</taxon>
        <taxon>Cnidaria</taxon>
        <taxon>Anthozoa</taxon>
        <taxon>Hexacorallia</taxon>
        <taxon>Scleractinia</taxon>
        <taxon>Fungiina</taxon>
        <taxon>Poritidae</taxon>
        <taxon>Porites</taxon>
    </lineage>
</organism>
<dbReference type="PROSITE" id="PS50011">
    <property type="entry name" value="PROTEIN_KINASE_DOM"/>
    <property type="match status" value="1"/>
</dbReference>
<feature type="region of interest" description="Disordered" evidence="8">
    <location>
        <begin position="912"/>
        <end position="941"/>
    </location>
</feature>
<dbReference type="InterPro" id="IPR015661">
    <property type="entry name" value="Bub1/Mad3"/>
</dbReference>
<reference evidence="11 12" key="1">
    <citation type="submission" date="2022-05" db="EMBL/GenBank/DDBJ databases">
        <authorList>
            <consortium name="Genoscope - CEA"/>
            <person name="William W."/>
        </authorList>
    </citation>
    <scope>NUCLEOTIDE SEQUENCE [LARGE SCALE GENOMIC DNA]</scope>
</reference>
<evidence type="ECO:0000259" key="9">
    <source>
        <dbReference type="PROSITE" id="PS50011"/>
    </source>
</evidence>
<comment type="caution">
    <text evidence="11">The sequence shown here is derived from an EMBL/GenBank/DDBJ whole genome shotgun (WGS) entry which is preliminary data.</text>
</comment>
<feature type="compositionally biased region" description="Low complexity" evidence="8">
    <location>
        <begin position="920"/>
        <end position="937"/>
    </location>
</feature>
<dbReference type="InterPro" id="IPR017441">
    <property type="entry name" value="Protein_kinase_ATP_BS"/>
</dbReference>
<evidence type="ECO:0000313" key="11">
    <source>
        <dbReference type="EMBL" id="CAH3182624.1"/>
    </source>
</evidence>
<keyword evidence="3 7" id="KW-0547">Nucleotide-binding</keyword>
<sequence>MEGSTDSFSGNEWELSKENVQPLKQGRKMANLTAALAPSSVDQTRIFREKQEFEAQLRTYEGEDPLEIWYRYIIWTSENFPKGGKDLANLLERCMTTFKDQERYKNDERYAKVWLRYSDMSTNPMDIFNYMHSQQVCSGLALFYESWAQLLESFGDHKKADEVYNLGIHRNAQPVERLIKQHRAFEMRLTERVANGLQEVKLQENSEPERTTLGGLKRQGKKGTVGTKRTGNATLSSKGGISVAAFQTGNTSSGGFKIFCDDYPDAASSLPPSTGEWQMPPTEPVIKKENTQKPGKWTDAKVSQRNQISVPLNGTCMPQKPTFSVHVDDDVVNHPTPAPKQVLQFDKVLSAKKPDKHSVMEALRNKTENAEIQTTRVMYCKDKIYAGTEEFSFEEIRAARIFSKIREGTYKPADVKQEQQQNVRYMYPKREVYSFEGEFQYEEILARRYLARRKKYLIEVNQSDSKKSTCASSFVESSRGLPSNEDPCPMDIGSCQKGVVKATQGPSYEENNHFTLASQSSGEPVARRGLAFADHYSTPPVQNSGALDERSQFDAPSVPSNVPQFGYGKSAFRPVGYGVQNRSSELMPQVTPVSRPPNISNHHDQENRLQNPSSDSKVGAASVPETSSVNGMPFPHESITGNKFNVFSRTPDANKSGDLNSSNLTGPSPTVFTKQALMVVRDMFAGPLESERDFTQLDQTDRDFEAAFSNDHTTRTSFAAELGGLGGFGGAGGFVIYDETATNNENKANKENDAEDKENMPPTGSQQEAMRRPLAGILQPSVGIPTCPLETSEDEDDEMIGHNEENDADLLPKSCQPSYHRDKTSEVSLADFTHDQTAFTTGSFAAAARMASTPFCSGIGPSSLPNIPWSTIRPTNENSEMKDLTSEEAEYSSACANAASFASTPSKALSPIFEGSNEDSNSTNSSHLSNGSSRRGSCSTVSQHNGLELSKIQEETSLCQAETLPQETSVGSAVVNPFAGDVVDAFLSRINPPLLAYEGFTVCSREMPKIATNVSVCFGNDDIYHVENLIGSGAFAKVYLASKRPDDETDDEKVVLKVQKISIEWEFYISRQLHNRMQVLGCSKDLHEMFMNPLAAYVYSKSSVLLDRYKPLGTILDMVNKYKLNKKSIEEGVMFFYTIALLRILEVSHSCQIIHGDVKPDNFLVLDTDVDTPDCAALKLIDFGRSIDMKLFPAGTTFSANCYTEDFQCIEMKEGRAWTTQVDMYGILGTVHCLLFQDYMKVNKDDKGRWKITKCFRRYWNPIWGRLFDSLLNIPSCEQQPSLRDFREEFEKLYQMDEANYTRQKQRHDRLMF</sequence>
<dbReference type="PANTHER" id="PTHR14030">
    <property type="entry name" value="MITOTIC CHECKPOINT SERINE/THREONINE-PROTEIN KINASE BUB1"/>
    <property type="match status" value="1"/>
</dbReference>
<feature type="region of interest" description="Disordered" evidence="8">
    <location>
        <begin position="867"/>
        <end position="887"/>
    </location>
</feature>
<dbReference type="EMBL" id="CALNXK010000328">
    <property type="protein sequence ID" value="CAH3182624.1"/>
    <property type="molecule type" value="Genomic_DNA"/>
</dbReference>
<dbReference type="SUPFAM" id="SSF56112">
    <property type="entry name" value="Protein kinase-like (PK-like)"/>
    <property type="match status" value="1"/>
</dbReference>